<dbReference type="InterPro" id="IPR012877">
    <property type="entry name" value="Dhs-27"/>
</dbReference>
<proteinExistence type="predicted"/>
<gene>
    <name evidence="2" type="ORF">A4X09_0g5799</name>
</gene>
<dbReference type="Gene3D" id="3.90.1200.10">
    <property type="match status" value="1"/>
</dbReference>
<feature type="domain" description="CHK kinase-like" evidence="1">
    <location>
        <begin position="150"/>
        <end position="349"/>
    </location>
</feature>
<dbReference type="AlphaFoldDB" id="A0A8X7T3A4"/>
<dbReference type="Proteomes" id="UP000078113">
    <property type="component" value="Unassembled WGS sequence"/>
</dbReference>
<protein>
    <recommendedName>
        <fullName evidence="1">CHK kinase-like domain-containing protein</fullName>
    </recommendedName>
</protein>
<dbReference type="SUPFAM" id="SSF56112">
    <property type="entry name" value="Protein kinase-like (PK-like)"/>
    <property type="match status" value="1"/>
</dbReference>
<sequence length="437" mass="48363">MKIDKNRKVVQDLVHSAPAASLVADAQISNLREIATLWAGYGSIICVDLKLSKEREDQGKRRFILKVINPPQAELSDGGQGPDEGHLRKLLSYWVEANFYGGLGRSLLNSSICGPHSSISTLHSALNASLPSSQKNHALSQDERSSIQAILLDDIRDVGFPHLAEEMRGTLNQDQTKAALRWLAHFHAHFAGYLPSQPSDECPPPLKAWSKSSSSSSWNGNGVWQIGGYSYVETRLTELEQIPDNSIWARLGVKGDLAYAIDWSLAEGSPSGMAGQTLIHGDVKSANLAFSQDGHRAAAYDFQFVGRGVGVTDLAKFLTTSVSAAAMNKQGEDALLRYYHDQFISAVKAEPEPLWTRTGDTTTSLLESRRAASEYSYEDFLVHWDLAVLSWQRFQAGWGAWGNVQWTQTRAKQILERPGWSAAVLQRWRNRTEQAEQ</sequence>
<organism evidence="2 3">
    <name type="scientific">Tilletia walkeri</name>
    <dbReference type="NCBI Taxonomy" id="117179"/>
    <lineage>
        <taxon>Eukaryota</taxon>
        <taxon>Fungi</taxon>
        <taxon>Dikarya</taxon>
        <taxon>Basidiomycota</taxon>
        <taxon>Ustilaginomycotina</taxon>
        <taxon>Exobasidiomycetes</taxon>
        <taxon>Tilletiales</taxon>
        <taxon>Tilletiaceae</taxon>
        <taxon>Tilletia</taxon>
    </lineage>
</organism>
<name>A0A8X7T3A4_9BASI</name>
<dbReference type="PANTHER" id="PTHR11012:SF30">
    <property type="entry name" value="PROTEIN KINASE-LIKE DOMAIN-CONTAINING"/>
    <property type="match status" value="1"/>
</dbReference>
<dbReference type="SMART" id="SM00587">
    <property type="entry name" value="CHK"/>
    <property type="match status" value="1"/>
</dbReference>
<evidence type="ECO:0000313" key="2">
    <source>
        <dbReference type="EMBL" id="KAE8266548.1"/>
    </source>
</evidence>
<evidence type="ECO:0000313" key="3">
    <source>
        <dbReference type="Proteomes" id="UP000078113"/>
    </source>
</evidence>
<reference evidence="2" key="1">
    <citation type="submission" date="2016-04" db="EMBL/GenBank/DDBJ databases">
        <authorList>
            <person name="Nguyen H.D."/>
            <person name="Samba Siva P."/>
            <person name="Cullis J."/>
            <person name="Levesque C.A."/>
            <person name="Hambleton S."/>
        </authorList>
    </citation>
    <scope>NUCLEOTIDE SEQUENCE</scope>
    <source>
        <strain evidence="2">DAOMC 236422</strain>
    </source>
</reference>
<keyword evidence="3" id="KW-1185">Reference proteome</keyword>
<dbReference type="InterPro" id="IPR011009">
    <property type="entry name" value="Kinase-like_dom_sf"/>
</dbReference>
<dbReference type="Pfam" id="PF07914">
    <property type="entry name" value="DUF1679"/>
    <property type="match status" value="1"/>
</dbReference>
<dbReference type="PANTHER" id="PTHR11012">
    <property type="entry name" value="PROTEIN KINASE-LIKE DOMAIN-CONTAINING"/>
    <property type="match status" value="1"/>
</dbReference>
<dbReference type="EMBL" id="LWDG02000320">
    <property type="protein sequence ID" value="KAE8266548.1"/>
    <property type="molecule type" value="Genomic_DNA"/>
</dbReference>
<reference evidence="2" key="2">
    <citation type="journal article" date="2019" name="IMA Fungus">
        <title>Genome sequencing and comparison of five Tilletia species to identify candidate genes for the detection of regulated species infecting wheat.</title>
        <authorList>
            <person name="Nguyen H.D.T."/>
            <person name="Sultana T."/>
            <person name="Kesanakurti P."/>
            <person name="Hambleton S."/>
        </authorList>
    </citation>
    <scope>NUCLEOTIDE SEQUENCE</scope>
    <source>
        <strain evidence="2">DAOMC 236422</strain>
    </source>
</reference>
<accession>A0A8X7T3A4</accession>
<dbReference type="InterPro" id="IPR015897">
    <property type="entry name" value="CHK_kinase-like"/>
</dbReference>
<comment type="caution">
    <text evidence="2">The sequence shown here is derived from an EMBL/GenBank/DDBJ whole genome shotgun (WGS) entry which is preliminary data.</text>
</comment>
<evidence type="ECO:0000259" key="1">
    <source>
        <dbReference type="SMART" id="SM00587"/>
    </source>
</evidence>